<organism evidence="1 2">
    <name type="scientific">Vibrio phage Aphrodite1</name>
    <dbReference type="NCBI Taxonomy" id="2070057"/>
    <lineage>
        <taxon>Viruses</taxon>
        <taxon>Duplodnaviria</taxon>
        <taxon>Heunggongvirae</taxon>
        <taxon>Uroviricota</taxon>
        <taxon>Caudoviricetes</taxon>
        <taxon>Chimalliviridae</taxon>
        <taxon>Gorgonvirinae</taxon>
        <taxon>Aphroditevirus</taxon>
        <taxon>Aphroditevirus aphrodite1</taxon>
    </lineage>
</organism>
<reference evidence="2" key="1">
    <citation type="submission" date="2017-12" db="EMBL/GenBank/DDBJ databases">
        <title>Phage resistance in Vibrio sp. unravels a complex metabolic adaptation strategy.</title>
        <authorList>
            <person name="Skliros D."/>
            <person name="Kalatzis P.G."/>
            <person name="Katharios P."/>
            <person name="Flemetakis E."/>
        </authorList>
    </citation>
    <scope>NUCLEOTIDE SEQUENCE [LARGE SCALE GENOMIC DNA]</scope>
</reference>
<name>A0A2I7QI62_9CAUD</name>
<protein>
    <submittedName>
        <fullName evidence="1">Uncharacterized protein</fullName>
    </submittedName>
</protein>
<evidence type="ECO:0000313" key="1">
    <source>
        <dbReference type="EMBL" id="AUR81086.1"/>
    </source>
</evidence>
<dbReference type="EMBL" id="MG720308">
    <property type="protein sequence ID" value="AUR81086.1"/>
    <property type="molecule type" value="Genomic_DNA"/>
</dbReference>
<proteinExistence type="predicted"/>
<gene>
    <name evidence="1" type="ORF">Aphrodite1_0145</name>
</gene>
<keyword evidence="2" id="KW-1185">Reference proteome</keyword>
<dbReference type="OrthoDB" id="36587at10239"/>
<accession>A0A2I7QI62</accession>
<evidence type="ECO:0000313" key="2">
    <source>
        <dbReference type="Proteomes" id="UP000240536"/>
    </source>
</evidence>
<dbReference type="Proteomes" id="UP000240536">
    <property type="component" value="Segment"/>
</dbReference>
<sequence>MTDFTEMTQAELLHAFFYTAYENTVSFGRQAAVEQAIAGMFTNLLRSIVIIEKFDDFPWLIIQSEITAICIQMVEDIDDILSGNELIAYNPLPNVEYPKAMMLEIVHEC</sequence>